<dbReference type="Proteomes" id="UP000735874">
    <property type="component" value="Unassembled WGS sequence"/>
</dbReference>
<sequence length="89" mass="9636">MLQQDTFCGDEFATTRCTQAIDDAGSAILPRVVATGHSLARPLRPTARTSLDLPVFLLPNSDQAHDALQQELPILGMLLEVYALDTPSD</sequence>
<dbReference type="Proteomes" id="UP000736787">
    <property type="component" value="Unassembled WGS sequence"/>
</dbReference>
<evidence type="ECO:0000313" key="2">
    <source>
        <dbReference type="EMBL" id="KAG2899193.1"/>
    </source>
</evidence>
<comment type="caution">
    <text evidence="6">The sequence shown here is derived from an EMBL/GenBank/DDBJ whole genome shotgun (WGS) entry which is preliminary data.</text>
</comment>
<evidence type="ECO:0000313" key="4">
    <source>
        <dbReference type="EMBL" id="KAG2960922.1"/>
    </source>
</evidence>
<dbReference type="Proteomes" id="UP000251314">
    <property type="component" value="Unassembled WGS sequence"/>
</dbReference>
<dbReference type="EMBL" id="RCMV01001059">
    <property type="protein sequence ID" value="KAG3210670.1"/>
    <property type="molecule type" value="Genomic_DNA"/>
</dbReference>
<dbReference type="OrthoDB" id="92634at2759"/>
<reference evidence="6 7" key="1">
    <citation type="submission" date="2018-01" db="EMBL/GenBank/DDBJ databases">
        <title>Draft genome of the strawberry crown rot pathogen Phytophthora cactorum.</title>
        <authorList>
            <person name="Armitage A.D."/>
            <person name="Lysoe E."/>
            <person name="Nellist C.F."/>
            <person name="Harrison R.J."/>
            <person name="Brurberg M.B."/>
        </authorList>
    </citation>
    <scope>NUCLEOTIDE SEQUENCE [LARGE SCALE GENOMIC DNA]</scope>
    <source>
        <strain evidence="6 7">10300</strain>
    </source>
</reference>
<keyword evidence="7" id="KW-1185">Reference proteome</keyword>
<proteinExistence type="predicted"/>
<dbReference type="Proteomes" id="UP000697107">
    <property type="component" value="Unassembled WGS sequence"/>
</dbReference>
<protein>
    <submittedName>
        <fullName evidence="6">Uncharacterized protein</fullName>
    </submittedName>
</protein>
<evidence type="ECO:0000313" key="7">
    <source>
        <dbReference type="Proteomes" id="UP000251314"/>
    </source>
</evidence>
<reference evidence="1" key="2">
    <citation type="submission" date="2018-10" db="EMBL/GenBank/DDBJ databases">
        <title>Effector identification in a new, highly contiguous assembly of the strawberry crown rot pathogen Phytophthora cactorum.</title>
        <authorList>
            <person name="Armitage A.D."/>
            <person name="Nellist C.F."/>
            <person name="Bates H."/>
            <person name="Vickerstaff R.J."/>
            <person name="Harrison R.J."/>
        </authorList>
    </citation>
    <scope>NUCLEOTIDE SEQUENCE</scope>
    <source>
        <strain evidence="1">15-7</strain>
        <strain evidence="2">4032</strain>
        <strain evidence="3">4040</strain>
        <strain evidence="4">P415</strain>
        <strain evidence="5">P421</strain>
    </source>
</reference>
<evidence type="ECO:0000313" key="3">
    <source>
        <dbReference type="EMBL" id="KAG2903681.1"/>
    </source>
</evidence>
<evidence type="ECO:0000313" key="5">
    <source>
        <dbReference type="EMBL" id="KAG3210670.1"/>
    </source>
</evidence>
<dbReference type="EMBL" id="RCMK01001048">
    <property type="protein sequence ID" value="KAG2903681.1"/>
    <property type="molecule type" value="Genomic_DNA"/>
</dbReference>
<dbReference type="Proteomes" id="UP000774804">
    <property type="component" value="Unassembled WGS sequence"/>
</dbReference>
<dbReference type="Proteomes" id="UP000760860">
    <property type="component" value="Unassembled WGS sequence"/>
</dbReference>
<accession>A0A329RIL9</accession>
<name>A0A329RIL9_9STRA</name>
<dbReference type="EMBL" id="MJFZ01000951">
    <property type="protein sequence ID" value="RAW24009.1"/>
    <property type="molecule type" value="Genomic_DNA"/>
</dbReference>
<organism evidence="6 7">
    <name type="scientific">Phytophthora cactorum</name>
    <dbReference type="NCBI Taxonomy" id="29920"/>
    <lineage>
        <taxon>Eukaryota</taxon>
        <taxon>Sar</taxon>
        <taxon>Stramenopiles</taxon>
        <taxon>Oomycota</taxon>
        <taxon>Peronosporomycetes</taxon>
        <taxon>Peronosporales</taxon>
        <taxon>Peronosporaceae</taxon>
        <taxon>Phytophthora</taxon>
    </lineage>
</organism>
<dbReference type="VEuPathDB" id="FungiDB:PC110_g19557"/>
<dbReference type="AlphaFoldDB" id="A0A329RIL9"/>
<dbReference type="EMBL" id="RCMI01000738">
    <property type="protein sequence ID" value="KAG2899193.1"/>
    <property type="molecule type" value="Genomic_DNA"/>
</dbReference>
<gene>
    <name evidence="6" type="ORF">PC110_g19557</name>
    <name evidence="1" type="ORF">PC113_g18569</name>
    <name evidence="2" type="ORF">PC115_g16615</name>
    <name evidence="3" type="ORF">PC117_g21221</name>
    <name evidence="4" type="ORF">PC118_g22250</name>
    <name evidence="5" type="ORF">PC129_g18333</name>
</gene>
<dbReference type="EMBL" id="RCMG01000882">
    <property type="protein sequence ID" value="KAG2843630.1"/>
    <property type="molecule type" value="Genomic_DNA"/>
</dbReference>
<evidence type="ECO:0000313" key="1">
    <source>
        <dbReference type="EMBL" id="KAG2843630.1"/>
    </source>
</evidence>
<dbReference type="EMBL" id="RCML01001694">
    <property type="protein sequence ID" value="KAG2960922.1"/>
    <property type="molecule type" value="Genomic_DNA"/>
</dbReference>
<evidence type="ECO:0000313" key="6">
    <source>
        <dbReference type="EMBL" id="RAW24009.1"/>
    </source>
</evidence>